<accession>A0A9D2CFE9</accession>
<evidence type="ECO:0000313" key="4">
    <source>
        <dbReference type="Proteomes" id="UP000824135"/>
    </source>
</evidence>
<feature type="domain" description="BIG2" evidence="2">
    <location>
        <begin position="34"/>
        <end position="108"/>
    </location>
</feature>
<dbReference type="SMART" id="SM00635">
    <property type="entry name" value="BID_2"/>
    <property type="match status" value="2"/>
</dbReference>
<dbReference type="PROSITE" id="PS51257">
    <property type="entry name" value="PROKAR_LIPOPROTEIN"/>
    <property type="match status" value="1"/>
</dbReference>
<feature type="signal peptide" evidence="1">
    <location>
        <begin position="1"/>
        <end position="23"/>
    </location>
</feature>
<feature type="domain" description="BIG2" evidence="2">
    <location>
        <begin position="113"/>
        <end position="191"/>
    </location>
</feature>
<dbReference type="InterPro" id="IPR008964">
    <property type="entry name" value="Invasin/intimin_cell_adhesion"/>
</dbReference>
<comment type="caution">
    <text evidence="3">The sequence shown here is derived from an EMBL/GenBank/DDBJ whole genome shotgun (WGS) entry which is preliminary data.</text>
</comment>
<reference evidence="3" key="2">
    <citation type="submission" date="2021-04" db="EMBL/GenBank/DDBJ databases">
        <authorList>
            <person name="Gilroy R."/>
        </authorList>
    </citation>
    <scope>NUCLEOTIDE SEQUENCE</scope>
    <source>
        <strain evidence="3">CHK199-9574</strain>
    </source>
</reference>
<feature type="chain" id="PRO_5039049772" evidence="1">
    <location>
        <begin position="24"/>
        <end position="861"/>
    </location>
</feature>
<organism evidence="3 4">
    <name type="scientific">Candidatus Borkfalkia excrementavium</name>
    <dbReference type="NCBI Taxonomy" id="2838505"/>
    <lineage>
        <taxon>Bacteria</taxon>
        <taxon>Bacillati</taxon>
        <taxon>Bacillota</taxon>
        <taxon>Clostridia</taxon>
        <taxon>Christensenellales</taxon>
        <taxon>Christensenellaceae</taxon>
        <taxon>Candidatus Borkfalkia</taxon>
    </lineage>
</organism>
<dbReference type="Proteomes" id="UP000824135">
    <property type="component" value="Unassembled WGS sequence"/>
</dbReference>
<sequence>MKRWLKMCCIVVLAIVACLSIVACNNSKDENEEPKKSVQISQPTATIEVGNSLQLTAESSDPEDVIQWTSSADTVAQVTQNGLVSAIKKGTAEITASVEGASAKCVVTVTDSRIPVITVTSENVNINTEMTYQITPTVYFDSEPVEAVLTYESENAEIATVSDAGLVTGIKSGSTKITITADYEGSVATAEITVTVKEDISVELSVADNELDTGDKTLLTATVRRNGKIVDEPVVYRVADEKQAKIVEEGDDVYVMALLPGEIVVFADYESAPEFSGYATVTSSLTVAQTFDESQVVFDTETDGNADLVYADAANVESIMTSDGKTVSFTKGDGKLTIETAGIPRTGIQDLLLIDKDGVAKGYGVASVTMTLNSNADFAEAQKLAKAFYTDGNKYGGYFVLGADILGGGQLIPDVKTGNAEDGFLGVLDGQGHKVNMGWSKTLIGTIGKGGLVKNILCIDNYNVENAGQGLIANICYGTIENVLANGTATAGSSTATEPAAAIVGTLYGTLKNSAASLLTIKDKQNLFASAIGSLQTGAVVENVYSNNVSVAAGIGNLNGQAKPEGLKEFATTHAYIEAVLEAESLPQFIKDHFSSEKYFTDAEFSRTVSTNKATVEKGTFFGRDNVTKMVSTNDSWSDRFSLTYFSDITSYDNMVIDLYFDTAVTQLDIFMSDHTCYLRGQSRYDVGQRTTLSDMFRIYDAATGEMLTNGTTEDILPVGRWVTLVWNVGDAAVYFKELTKAFIAISPEPKNAAMYVDFSTLRFTSDYEMLSLEDMSDTMKVGDSVDPAVKLLSQADSWLPDQEQALTADALEIQSSDTGVLAIEAGKIVAKAEGDSVVSFTYEKDGKTFSASITITVSAA</sequence>
<proteinExistence type="predicted"/>
<evidence type="ECO:0000256" key="1">
    <source>
        <dbReference type="SAM" id="SignalP"/>
    </source>
</evidence>
<dbReference type="Gene3D" id="2.60.40.1080">
    <property type="match status" value="3"/>
</dbReference>
<evidence type="ECO:0000259" key="2">
    <source>
        <dbReference type="SMART" id="SM00635"/>
    </source>
</evidence>
<evidence type="ECO:0000313" key="3">
    <source>
        <dbReference type="EMBL" id="HIY78778.1"/>
    </source>
</evidence>
<keyword evidence="1" id="KW-0732">Signal</keyword>
<dbReference type="Pfam" id="PF02368">
    <property type="entry name" value="Big_2"/>
    <property type="match status" value="2"/>
</dbReference>
<dbReference type="SUPFAM" id="SSF49373">
    <property type="entry name" value="Invasin/intimin cell-adhesion fragments"/>
    <property type="match status" value="2"/>
</dbReference>
<gene>
    <name evidence="3" type="ORF">H9728_07000</name>
</gene>
<name>A0A9D2CFE9_9FIRM</name>
<dbReference type="InterPro" id="IPR003343">
    <property type="entry name" value="Big_2"/>
</dbReference>
<protein>
    <submittedName>
        <fullName evidence="3">Ig-like domain-containing protein</fullName>
    </submittedName>
</protein>
<dbReference type="EMBL" id="DXCO01000040">
    <property type="protein sequence ID" value="HIY78778.1"/>
    <property type="molecule type" value="Genomic_DNA"/>
</dbReference>
<dbReference type="AlphaFoldDB" id="A0A9D2CFE9"/>
<reference evidence="3" key="1">
    <citation type="journal article" date="2021" name="PeerJ">
        <title>Extensive microbial diversity within the chicken gut microbiome revealed by metagenomics and culture.</title>
        <authorList>
            <person name="Gilroy R."/>
            <person name="Ravi A."/>
            <person name="Getino M."/>
            <person name="Pursley I."/>
            <person name="Horton D.L."/>
            <person name="Alikhan N.F."/>
            <person name="Baker D."/>
            <person name="Gharbi K."/>
            <person name="Hall N."/>
            <person name="Watson M."/>
            <person name="Adriaenssens E.M."/>
            <person name="Foster-Nyarko E."/>
            <person name="Jarju S."/>
            <person name="Secka A."/>
            <person name="Antonio M."/>
            <person name="Oren A."/>
            <person name="Chaudhuri R.R."/>
            <person name="La Ragione R."/>
            <person name="Hildebrand F."/>
            <person name="Pallen M.J."/>
        </authorList>
    </citation>
    <scope>NUCLEOTIDE SEQUENCE</scope>
    <source>
        <strain evidence="3">CHK199-9574</strain>
    </source>
</reference>